<accession>A0A8H5H3Z2</accession>
<dbReference type="Gene3D" id="2.60.120.260">
    <property type="entry name" value="Galactose-binding domain-like"/>
    <property type="match status" value="1"/>
</dbReference>
<evidence type="ECO:0000256" key="2">
    <source>
        <dbReference type="SAM" id="Phobius"/>
    </source>
</evidence>
<feature type="compositionally biased region" description="Low complexity" evidence="1">
    <location>
        <begin position="163"/>
        <end position="173"/>
    </location>
</feature>
<dbReference type="EMBL" id="JAACJP010000030">
    <property type="protein sequence ID" value="KAF5376120.1"/>
    <property type="molecule type" value="Genomic_DNA"/>
</dbReference>
<proteinExistence type="predicted"/>
<organism evidence="3 4">
    <name type="scientific">Tricholomella constricta</name>
    <dbReference type="NCBI Taxonomy" id="117010"/>
    <lineage>
        <taxon>Eukaryota</taxon>
        <taxon>Fungi</taxon>
        <taxon>Dikarya</taxon>
        <taxon>Basidiomycota</taxon>
        <taxon>Agaricomycotina</taxon>
        <taxon>Agaricomycetes</taxon>
        <taxon>Agaricomycetidae</taxon>
        <taxon>Agaricales</taxon>
        <taxon>Tricholomatineae</taxon>
        <taxon>Lyophyllaceae</taxon>
        <taxon>Tricholomella</taxon>
    </lineage>
</organism>
<feature type="compositionally biased region" description="Polar residues" evidence="1">
    <location>
        <begin position="1"/>
        <end position="10"/>
    </location>
</feature>
<keyword evidence="4" id="KW-1185">Reference proteome</keyword>
<dbReference type="AlphaFoldDB" id="A0A8H5H3Z2"/>
<keyword evidence="2" id="KW-1133">Transmembrane helix</keyword>
<feature type="region of interest" description="Disordered" evidence="1">
    <location>
        <begin position="1"/>
        <end position="22"/>
    </location>
</feature>
<comment type="caution">
    <text evidence="3">The sequence shown here is derived from an EMBL/GenBank/DDBJ whole genome shotgun (WGS) entry which is preliminary data.</text>
</comment>
<evidence type="ECO:0000256" key="1">
    <source>
        <dbReference type="SAM" id="MobiDB-lite"/>
    </source>
</evidence>
<feature type="region of interest" description="Disordered" evidence="1">
    <location>
        <begin position="157"/>
        <end position="181"/>
    </location>
</feature>
<feature type="transmembrane region" description="Helical" evidence="2">
    <location>
        <begin position="188"/>
        <end position="211"/>
    </location>
</feature>
<gene>
    <name evidence="3" type="ORF">D9615_007671</name>
</gene>
<name>A0A8H5H3Z2_9AGAR</name>
<evidence type="ECO:0000313" key="4">
    <source>
        <dbReference type="Proteomes" id="UP000565441"/>
    </source>
</evidence>
<sequence>MSTPFITSAPSPHVPPASQNKPLIIDDTDAMVKYSGYWFVAGVLEGNQATSHGTQNKGATALLTFTGTAISVYGTITEAHQDVSSRVSTYSIDGAGLTTFTSPQPKSILYKQLFFQSPQLPHGQHTLVVTAGTGDAPFWLDYFEVYNPSASTRTYRHGSTFISPPSSEPSDPSTNHPVQLASKTSSHAGAIAGGVIGGLAALGVLITFLIIRRRRKSPAAYIPTAPNPGTRRRL</sequence>
<reference evidence="3 4" key="1">
    <citation type="journal article" date="2020" name="ISME J.">
        <title>Uncovering the hidden diversity of litter-decomposition mechanisms in mushroom-forming fungi.</title>
        <authorList>
            <person name="Floudas D."/>
            <person name="Bentzer J."/>
            <person name="Ahren D."/>
            <person name="Johansson T."/>
            <person name="Persson P."/>
            <person name="Tunlid A."/>
        </authorList>
    </citation>
    <scope>NUCLEOTIDE SEQUENCE [LARGE SCALE GENOMIC DNA]</scope>
    <source>
        <strain evidence="3 4">CBS 661.87</strain>
    </source>
</reference>
<keyword evidence="2" id="KW-0472">Membrane</keyword>
<dbReference type="Proteomes" id="UP000565441">
    <property type="component" value="Unassembled WGS sequence"/>
</dbReference>
<evidence type="ECO:0000313" key="3">
    <source>
        <dbReference type="EMBL" id="KAF5376120.1"/>
    </source>
</evidence>
<protein>
    <submittedName>
        <fullName evidence="3">Uncharacterized protein</fullName>
    </submittedName>
</protein>
<dbReference type="OrthoDB" id="3265734at2759"/>
<keyword evidence="2" id="KW-0812">Transmembrane</keyword>